<feature type="compositionally biased region" description="Polar residues" evidence="1">
    <location>
        <begin position="1031"/>
        <end position="1050"/>
    </location>
</feature>
<evidence type="ECO:0000313" key="3">
    <source>
        <dbReference type="EMBL" id="KAJ6240916.1"/>
    </source>
</evidence>
<dbReference type="Gene3D" id="3.30.450.200">
    <property type="match status" value="1"/>
</dbReference>
<feature type="compositionally biased region" description="Low complexity" evidence="1">
    <location>
        <begin position="907"/>
        <end position="920"/>
    </location>
</feature>
<feature type="compositionally biased region" description="Basic residues" evidence="1">
    <location>
        <begin position="778"/>
        <end position="787"/>
    </location>
</feature>
<comment type="caution">
    <text evidence="3">The sequence shown here is derived from an EMBL/GenBank/DDBJ whole genome shotgun (WGS) entry which is preliminary data.</text>
</comment>
<evidence type="ECO:0000256" key="1">
    <source>
        <dbReference type="SAM" id="MobiDB-lite"/>
    </source>
</evidence>
<evidence type="ECO:0000313" key="4">
    <source>
        <dbReference type="Proteomes" id="UP001150062"/>
    </source>
</evidence>
<feature type="compositionally biased region" description="Basic and acidic residues" evidence="1">
    <location>
        <begin position="741"/>
        <end position="753"/>
    </location>
</feature>
<dbReference type="InterPro" id="IPR051942">
    <property type="entry name" value="DENN_domain_containing_2"/>
</dbReference>
<dbReference type="InterPro" id="IPR005112">
    <property type="entry name" value="dDENN_dom"/>
</dbReference>
<gene>
    <name evidence="3" type="ORF">M0813_23565</name>
</gene>
<dbReference type="PANTHER" id="PTHR15288">
    <property type="entry name" value="DENN DOMAIN-CONTAINING PROTEIN 2"/>
    <property type="match status" value="1"/>
</dbReference>
<feature type="region of interest" description="Disordered" evidence="1">
    <location>
        <begin position="1025"/>
        <end position="1050"/>
    </location>
</feature>
<feature type="compositionally biased region" description="Polar residues" evidence="1">
    <location>
        <begin position="444"/>
        <end position="460"/>
    </location>
</feature>
<dbReference type="InterPro" id="IPR043153">
    <property type="entry name" value="DENN_C"/>
</dbReference>
<feature type="region of interest" description="Disordered" evidence="1">
    <location>
        <begin position="523"/>
        <end position="551"/>
    </location>
</feature>
<dbReference type="InterPro" id="IPR005113">
    <property type="entry name" value="uDENN_dom"/>
</dbReference>
<feature type="compositionally biased region" description="Basic residues" evidence="1">
    <location>
        <begin position="661"/>
        <end position="678"/>
    </location>
</feature>
<dbReference type="InterPro" id="IPR037516">
    <property type="entry name" value="Tripartite_DENN"/>
</dbReference>
<feature type="compositionally biased region" description="Polar residues" evidence="1">
    <location>
        <begin position="640"/>
        <end position="651"/>
    </location>
</feature>
<keyword evidence="4" id="KW-1185">Reference proteome</keyword>
<evidence type="ECO:0000259" key="2">
    <source>
        <dbReference type="PROSITE" id="PS50211"/>
    </source>
</evidence>
<feature type="region of interest" description="Disordered" evidence="1">
    <location>
        <begin position="618"/>
        <end position="678"/>
    </location>
</feature>
<dbReference type="PANTHER" id="PTHR15288:SF0">
    <property type="entry name" value="UDENN DOMAIN-CONTAINING PROTEIN"/>
    <property type="match status" value="1"/>
</dbReference>
<feature type="compositionally biased region" description="Low complexity" evidence="1">
    <location>
        <begin position="706"/>
        <end position="739"/>
    </location>
</feature>
<feature type="domain" description="UDENN" evidence="2">
    <location>
        <begin position="17"/>
        <end position="397"/>
    </location>
</feature>
<organism evidence="3 4">
    <name type="scientific">Anaeramoeba flamelloides</name>
    <dbReference type="NCBI Taxonomy" id="1746091"/>
    <lineage>
        <taxon>Eukaryota</taxon>
        <taxon>Metamonada</taxon>
        <taxon>Anaeramoebidae</taxon>
        <taxon>Anaeramoeba</taxon>
    </lineage>
</organism>
<feature type="compositionally biased region" description="Basic residues" evidence="1">
    <location>
        <begin position="469"/>
        <end position="483"/>
    </location>
</feature>
<feature type="compositionally biased region" description="Basic and acidic residues" evidence="1">
    <location>
        <begin position="430"/>
        <end position="440"/>
    </location>
</feature>
<proteinExistence type="predicted"/>
<dbReference type="PROSITE" id="PS50211">
    <property type="entry name" value="DENN"/>
    <property type="match status" value="1"/>
</dbReference>
<feature type="region of interest" description="Disordered" evidence="1">
    <location>
        <begin position="907"/>
        <end position="942"/>
    </location>
</feature>
<dbReference type="EMBL" id="JAOAOG010000197">
    <property type="protein sequence ID" value="KAJ6240916.1"/>
    <property type="molecule type" value="Genomic_DNA"/>
</dbReference>
<accession>A0ABQ8Y834</accession>
<dbReference type="SMART" id="SM00801">
    <property type="entry name" value="dDENN"/>
    <property type="match status" value="1"/>
</dbReference>
<protein>
    <submittedName>
        <fullName evidence="3">Receptor mediated endocytosis</fullName>
    </submittedName>
</protein>
<dbReference type="Proteomes" id="UP001150062">
    <property type="component" value="Unassembled WGS sequence"/>
</dbReference>
<feature type="region of interest" description="Disordered" evidence="1">
    <location>
        <begin position="423"/>
        <end position="483"/>
    </location>
</feature>
<reference evidence="3" key="1">
    <citation type="submission" date="2022-08" db="EMBL/GenBank/DDBJ databases">
        <title>Novel sulfate-reducing endosymbionts in the free-living metamonad Anaeramoeba.</title>
        <authorList>
            <person name="Jerlstrom-Hultqvist J."/>
            <person name="Cepicka I."/>
            <person name="Gallot-Lavallee L."/>
            <person name="Salas-Leiva D."/>
            <person name="Curtis B.A."/>
            <person name="Zahonova K."/>
            <person name="Pipaliya S."/>
            <person name="Dacks J."/>
            <person name="Roger A.J."/>
        </authorList>
    </citation>
    <scope>NUCLEOTIDE SEQUENCE</scope>
    <source>
        <strain evidence="3">Schooner1</strain>
    </source>
</reference>
<dbReference type="Gene3D" id="3.40.50.11500">
    <property type="match status" value="1"/>
</dbReference>
<dbReference type="SMART" id="SM00799">
    <property type="entry name" value="DENN"/>
    <property type="match status" value="1"/>
</dbReference>
<dbReference type="InterPro" id="IPR001194">
    <property type="entry name" value="cDENN_dom"/>
</dbReference>
<dbReference type="Pfam" id="PF02141">
    <property type="entry name" value="DENN"/>
    <property type="match status" value="1"/>
</dbReference>
<dbReference type="Pfam" id="PF03456">
    <property type="entry name" value="uDENN"/>
    <property type="match status" value="1"/>
</dbReference>
<name>A0ABQ8Y834_9EUKA</name>
<feature type="compositionally biased region" description="Basic and acidic residues" evidence="1">
    <location>
        <begin position="813"/>
        <end position="834"/>
    </location>
</feature>
<feature type="region of interest" description="Disordered" evidence="1">
    <location>
        <begin position="704"/>
        <end position="856"/>
    </location>
</feature>
<feature type="compositionally biased region" description="Basic residues" evidence="1">
    <location>
        <begin position="797"/>
        <end position="812"/>
    </location>
</feature>
<sequence length="1077" mass="126667">MDQKSNKLISHYFLLQYHQEKVQLKKNPYDYPEISFEICYPQNKKDDMKERVLPFTFPMVKFLLLQNQATKQTYNFIITDIDGSRLFAHCCFIISESTLVKPINIIFISFKPLCLFFSQLISSLFATKNIDKQSLNLFLDSLNRKPIPKKGELFKIPIPQQIGYSSHFEFTRKNILLGDFDTQHLLTIYNSKQIVCLFASLIFERRIVVLSNNLTTITNAVQTLVRLLSPFKWEHALIPLLPETMIDACSAPLPFVIGLYKSLFDEVEDMIEDETVFVDLDARKLEIDPIDMALLPSKYTACLMDDIQQILDNYQNTNEFDQNLFLEQFYKFFIKLFYDYKEHFVLNKTSNEYEFDFDSFTNKKNRGMKKFLLTFSQTQMFERFFGETEYNMKENPNRVTKFDKKILEFKKFDSQKGSSFKKFFQKRKKKETEGNSKINEEVENTNQNSNGKETNEQNQRQKQKEKEKKAKSKKDKKNKLKHFFKKIKDKDAFKKELEKVENEEDEQEDEEDEERILSVIRDMWHQRENNSSNSHTNKNSKRSKSKAQNENLILIRNKTRLNLVEKFERLAQQQQQEVGSSLTNTQTITRDNNNSLRNDVEIFPINVIEKKQKKPNKRFNLNFSGKKKQKKDLQVKIETESNTQKKISQQNSKEEETMPRGRIKGRNRNNKRSKSITRIKFRINRKKKKNSLDTDKLFDEYDLSVNNNNSTTYNSQRKSNSSSSSNNNNTTQESQNGNNLSKDRESRRSDHLRTVPINSTLSLQNKTSKRGILNFRISPRKKKKAKKKEKDKGGKEKKQKQKEKREKKKREKERKERERKERKEKEKKENEQKEKQKKLYGKNNNQDKKKKRWTMNFSKKISNNLTHEFIGKNENENSQLDSNINNDPNKSQDQIYNTFVQNFILNQNNNSNTTPRGNTTDTGGNLGINNNDKIDSNKNGFQNANTYETQNVKQDNNLNNSQNGSYQTPTRTFNIQNQIVNGNQNMNSNSTMKKTLTATTDHSNTNNNIQSFGNDKLFNQNLENQTTTETRSTNQNKQLARNGMWGNNSNTQLTSIRTRLQNKNLNSNQNNFQGGQN</sequence>
<keyword evidence="3" id="KW-0675">Receptor</keyword>
<feature type="compositionally biased region" description="Polar residues" evidence="1">
    <location>
        <begin position="756"/>
        <end position="766"/>
    </location>
</feature>